<dbReference type="InterPro" id="IPR016195">
    <property type="entry name" value="Pol/histidinol_Pase-like"/>
</dbReference>
<name>A0A2M7B7F0_9BACT</name>
<evidence type="ECO:0000313" key="1">
    <source>
        <dbReference type="EMBL" id="PIU99018.1"/>
    </source>
</evidence>
<organism evidence="1 2">
    <name type="scientific">Candidatus Wolfebacteria bacterium CG03_land_8_20_14_0_80_36_15</name>
    <dbReference type="NCBI Taxonomy" id="1975067"/>
    <lineage>
        <taxon>Bacteria</taxon>
        <taxon>Candidatus Wolfeibacteriota</taxon>
    </lineage>
</organism>
<keyword evidence="1" id="KW-0067">ATP-binding</keyword>
<protein>
    <submittedName>
        <fullName evidence="1">DNA helicase UvrD</fullName>
    </submittedName>
</protein>
<dbReference type="SUPFAM" id="SSF89550">
    <property type="entry name" value="PHP domain-like"/>
    <property type="match status" value="1"/>
</dbReference>
<dbReference type="AlphaFoldDB" id="A0A2M7B7F0"/>
<comment type="caution">
    <text evidence="1">The sequence shown here is derived from an EMBL/GenBank/DDBJ whole genome shotgun (WGS) entry which is preliminary data.</text>
</comment>
<dbReference type="EMBL" id="PEVH01000061">
    <property type="protein sequence ID" value="PIU99018.1"/>
    <property type="molecule type" value="Genomic_DNA"/>
</dbReference>
<keyword evidence="1" id="KW-0378">Hydrolase</keyword>
<keyword evidence="1" id="KW-0347">Helicase</keyword>
<sequence length="435" mass="49089">MKFIADLHIHSKYSRAVSKDMTLEEIDRWADDKGVKVIATGDFTHPKWLSEIKEKLEPAEPGLFKLRPQHKLKTIKDTLADTRFFLSTEISGIYSKAGKVRRIHNLIFAPDIKTVEKINTQLSWIGNLASDGRPILGLDSEELAKIVFNTNPQVAIVPAHCWTPWFAVFGSMSGFDSIEECFGKYADKIFALETGLSSDPAMNWRLSKLDNISLISNSDSHSLQKIGREANIFDTELSYDGIIEAIKSGIPNQRKSALNQHKSAFIATIEFFPEEGKYHYDGHRLCGVCFSPEETKKHKGVCPICGKKLTIGVMNRIDELADRPAGFKDEKRIPFYSLVTLDKIIGDAYGVGPTSKKVKEKYDKLIKEFKTEFGILLEVPIEELKKFADLLVVEGIEMVREGKLEINPGYDGEYGKIKIFSEEEKTNFNIQKGLF</sequence>
<evidence type="ECO:0000313" key="2">
    <source>
        <dbReference type="Proteomes" id="UP000230131"/>
    </source>
</evidence>
<dbReference type="Gene3D" id="3.20.20.140">
    <property type="entry name" value="Metal-dependent hydrolases"/>
    <property type="match status" value="1"/>
</dbReference>
<dbReference type="GO" id="GO:0004386">
    <property type="term" value="F:helicase activity"/>
    <property type="evidence" value="ECO:0007669"/>
    <property type="project" value="UniProtKB-KW"/>
</dbReference>
<reference evidence="2" key="1">
    <citation type="submission" date="2017-09" db="EMBL/GenBank/DDBJ databases">
        <title>Depth-based differentiation of microbial function through sediment-hosted aquifers and enrichment of novel symbionts in the deep terrestrial subsurface.</title>
        <authorList>
            <person name="Probst A.J."/>
            <person name="Ladd B."/>
            <person name="Jarett J.K."/>
            <person name="Geller-Mcgrath D.E."/>
            <person name="Sieber C.M.K."/>
            <person name="Emerson J.B."/>
            <person name="Anantharaman K."/>
            <person name="Thomas B.C."/>
            <person name="Malmstrom R."/>
            <person name="Stieglmeier M."/>
            <person name="Klingl A."/>
            <person name="Woyke T."/>
            <person name="Ryan C.M."/>
            <person name="Banfield J.F."/>
        </authorList>
    </citation>
    <scope>NUCLEOTIDE SEQUENCE [LARGE SCALE GENOMIC DNA]</scope>
</reference>
<dbReference type="CDD" id="cd19067">
    <property type="entry name" value="PfuEndoQ-like"/>
    <property type="match status" value="1"/>
</dbReference>
<accession>A0A2M7B7F0</accession>
<dbReference type="Proteomes" id="UP000230131">
    <property type="component" value="Unassembled WGS sequence"/>
</dbReference>
<proteinExistence type="predicted"/>
<gene>
    <name evidence="1" type="ORF">COS59_01980</name>
</gene>
<dbReference type="PANTHER" id="PTHR40084">
    <property type="entry name" value="PHOSPHOHYDROLASE, PHP FAMILY"/>
    <property type="match status" value="1"/>
</dbReference>
<keyword evidence="1" id="KW-0547">Nucleotide-binding</keyword>
<dbReference type="PANTHER" id="PTHR40084:SF1">
    <property type="entry name" value="PHOSPHOTRANSFERASE"/>
    <property type="match status" value="1"/>
</dbReference>